<sequence>MVLSATLTQDPSKLAQLDLHHPLLLTTGKRRYQLPEKLESYKLICESNLRPLYLVALLQDLEEEKCIVLSSSTESTHCLCTLLNLFGDLKIKNKEYSGLQRQSIEVSGGKIFIDLILFISAVDGSKTHLNQVARIG</sequence>
<comment type="caution">
    <text evidence="1">The sequence shown here is derived from an EMBL/GenBank/DDBJ whole genome shotgun (WGS) entry which is preliminary data.</text>
</comment>
<evidence type="ECO:0000313" key="1">
    <source>
        <dbReference type="EMBL" id="GKV21643.1"/>
    </source>
</evidence>
<dbReference type="EMBL" id="BPVZ01000058">
    <property type="protein sequence ID" value="GKV21643.1"/>
    <property type="molecule type" value="Genomic_DNA"/>
</dbReference>
<name>A0AAV5K8E7_9ROSI</name>
<dbReference type="Proteomes" id="UP001054252">
    <property type="component" value="Unassembled WGS sequence"/>
</dbReference>
<keyword evidence="2" id="KW-1185">Reference proteome</keyword>
<protein>
    <submittedName>
        <fullName evidence="1">Uncharacterized protein</fullName>
    </submittedName>
</protein>
<proteinExistence type="predicted"/>
<reference evidence="1 2" key="1">
    <citation type="journal article" date="2021" name="Commun. Biol.">
        <title>The genome of Shorea leprosula (Dipterocarpaceae) highlights the ecological relevance of drought in aseasonal tropical rainforests.</title>
        <authorList>
            <person name="Ng K.K.S."/>
            <person name="Kobayashi M.J."/>
            <person name="Fawcett J.A."/>
            <person name="Hatakeyama M."/>
            <person name="Paape T."/>
            <person name="Ng C.H."/>
            <person name="Ang C.C."/>
            <person name="Tnah L.H."/>
            <person name="Lee C.T."/>
            <person name="Nishiyama T."/>
            <person name="Sese J."/>
            <person name="O'Brien M.J."/>
            <person name="Copetti D."/>
            <person name="Mohd Noor M.I."/>
            <person name="Ong R.C."/>
            <person name="Putra M."/>
            <person name="Sireger I.Z."/>
            <person name="Indrioko S."/>
            <person name="Kosugi Y."/>
            <person name="Izuno A."/>
            <person name="Isagi Y."/>
            <person name="Lee S.L."/>
            <person name="Shimizu K.K."/>
        </authorList>
    </citation>
    <scope>NUCLEOTIDE SEQUENCE [LARGE SCALE GENOMIC DNA]</scope>
    <source>
        <strain evidence="1">214</strain>
    </source>
</reference>
<organism evidence="1 2">
    <name type="scientific">Rubroshorea leprosula</name>
    <dbReference type="NCBI Taxonomy" id="152421"/>
    <lineage>
        <taxon>Eukaryota</taxon>
        <taxon>Viridiplantae</taxon>
        <taxon>Streptophyta</taxon>
        <taxon>Embryophyta</taxon>
        <taxon>Tracheophyta</taxon>
        <taxon>Spermatophyta</taxon>
        <taxon>Magnoliopsida</taxon>
        <taxon>eudicotyledons</taxon>
        <taxon>Gunneridae</taxon>
        <taxon>Pentapetalae</taxon>
        <taxon>rosids</taxon>
        <taxon>malvids</taxon>
        <taxon>Malvales</taxon>
        <taxon>Dipterocarpaceae</taxon>
        <taxon>Rubroshorea</taxon>
    </lineage>
</organism>
<dbReference type="AlphaFoldDB" id="A0AAV5K8E7"/>
<accession>A0AAV5K8E7</accession>
<evidence type="ECO:0000313" key="2">
    <source>
        <dbReference type="Proteomes" id="UP001054252"/>
    </source>
</evidence>
<gene>
    <name evidence="1" type="ORF">SLEP1_g31601</name>
</gene>